<reference evidence="1" key="1">
    <citation type="journal article" date="2015" name="Nature">
        <title>Complex archaea that bridge the gap between prokaryotes and eukaryotes.</title>
        <authorList>
            <person name="Spang A."/>
            <person name="Saw J.H."/>
            <person name="Jorgensen S.L."/>
            <person name="Zaremba-Niedzwiedzka K."/>
            <person name="Martijn J."/>
            <person name="Lind A.E."/>
            <person name="van Eijk R."/>
            <person name="Schleper C."/>
            <person name="Guy L."/>
            <person name="Ettema T.J."/>
        </authorList>
    </citation>
    <scope>NUCLEOTIDE SEQUENCE</scope>
</reference>
<dbReference type="AlphaFoldDB" id="A0A0F9MI58"/>
<organism evidence="1">
    <name type="scientific">marine sediment metagenome</name>
    <dbReference type="NCBI Taxonomy" id="412755"/>
    <lineage>
        <taxon>unclassified sequences</taxon>
        <taxon>metagenomes</taxon>
        <taxon>ecological metagenomes</taxon>
    </lineage>
</organism>
<dbReference type="EMBL" id="LAZR01004790">
    <property type="protein sequence ID" value="KKN05549.1"/>
    <property type="molecule type" value="Genomic_DNA"/>
</dbReference>
<name>A0A0F9MI58_9ZZZZ</name>
<feature type="non-terminal residue" evidence="1">
    <location>
        <position position="237"/>
    </location>
</feature>
<protein>
    <submittedName>
        <fullName evidence="1">Uncharacterized protein</fullName>
    </submittedName>
</protein>
<sequence>MSQKAKRIDFSEEIADEIAGDLLFYLLNGNLSSFINTFDPSLDINDINRLLRIHFILTEKKNENDVGVIDFIQDLTKNLGSIKTISSPKTQAFKGKVKGKINWKKTNDLRSKTPFQGKTLFVCDKKEKNYDIIENLVLKKILQIIYKIVFEDLGAIIKGNIKRDWLANWLKEDHAKYRLIDEFFQIYHRNIYLRRISLEKVKINDRNLRKVLKSRSQLYRNGAKLLIKYRKLINYEI</sequence>
<proteinExistence type="predicted"/>
<comment type="caution">
    <text evidence="1">The sequence shown here is derived from an EMBL/GenBank/DDBJ whole genome shotgun (WGS) entry which is preliminary data.</text>
</comment>
<evidence type="ECO:0000313" key="1">
    <source>
        <dbReference type="EMBL" id="KKN05549.1"/>
    </source>
</evidence>
<accession>A0A0F9MI58</accession>
<gene>
    <name evidence="1" type="ORF">LCGC14_1086190</name>
</gene>